<dbReference type="PANTHER" id="PTHR43199:SF1">
    <property type="entry name" value="GLUTATHIONE HYDROLASE PROENZYME"/>
    <property type="match status" value="1"/>
</dbReference>
<proteinExistence type="inferred from homology"/>
<gene>
    <name evidence="5" type="ORF">ENJ61_04020</name>
</gene>
<dbReference type="EMBL" id="DRNB01000149">
    <property type="protein sequence ID" value="HHJ64055.1"/>
    <property type="molecule type" value="Genomic_DNA"/>
</dbReference>
<keyword evidence="4" id="KW-0865">Zymogen</keyword>
<evidence type="ECO:0000256" key="4">
    <source>
        <dbReference type="ARBA" id="ARBA00023145"/>
    </source>
</evidence>
<sequence length="541" mass="60409">MLDLDRIEGDFRPSEDGKFAEAGNCMISTAHPLATSAGVEILRQGGNAVDAACAAALALSVCEPQASGIGGQTMMLIYTGRKIIALDGSSRAPSLAHVSALYEEDRSLGYRATTVPSTLAVLGYAHSRYGSLPWAVICEPAIRIAYEGYPITELQSRLQEKELESFHRVESFSGGRYFLKEGKPYRPGEIFKQPDLGGLLEDVARNGFTYFYRGRPARMIDADMRQNGGLLRYDDLALIPLPIERKPVSGSFRGLRIYTMPPPGAGRPLVYALHMFDAVPPEELHRDRIARTHLLVEVIREALLEWTGRPYDPNFYPQIPPERMLSREYARKVIRRIAASIDIHLPIRETYDERSGETTHLSVMDGKGMVVSLTQSIEKVYGSKAAAEGLGFLYNNYLEDFDYRKVDHPYYLRPNSVPWASVAPTIVFLDDTPWLALGSPGSERIFSVLTQFLMNVIDLDMSMDKAVREPRIHSSLGGKVSLEADRIGRDVLEYLQREGYRIDRREAYSFYLGSVHAVLRKRRGGFQGVADVRRDGTAGGF</sequence>
<accession>A0A7C5Q8G1</accession>
<dbReference type="AlphaFoldDB" id="A0A7C5Q8G1"/>
<organism evidence="5">
    <name type="scientific">Aquifex aeolicus</name>
    <dbReference type="NCBI Taxonomy" id="63363"/>
    <lineage>
        <taxon>Bacteria</taxon>
        <taxon>Pseudomonadati</taxon>
        <taxon>Aquificota</taxon>
        <taxon>Aquificia</taxon>
        <taxon>Aquificales</taxon>
        <taxon>Aquificaceae</taxon>
        <taxon>Aquifex</taxon>
    </lineage>
</organism>
<dbReference type="InterPro" id="IPR043137">
    <property type="entry name" value="GGT_ssub_C"/>
</dbReference>
<dbReference type="InterPro" id="IPR043138">
    <property type="entry name" value="GGT_lsub"/>
</dbReference>
<evidence type="ECO:0000256" key="1">
    <source>
        <dbReference type="ARBA" id="ARBA00009381"/>
    </source>
</evidence>
<dbReference type="SUPFAM" id="SSF56235">
    <property type="entry name" value="N-terminal nucleophile aminohydrolases (Ntn hydrolases)"/>
    <property type="match status" value="1"/>
</dbReference>
<keyword evidence="3" id="KW-0378">Hydrolase</keyword>
<dbReference type="PANTHER" id="PTHR43199">
    <property type="entry name" value="GLUTATHIONE HYDROLASE"/>
    <property type="match status" value="1"/>
</dbReference>
<comment type="caution">
    <text evidence="5">The sequence shown here is derived from an EMBL/GenBank/DDBJ whole genome shotgun (WGS) entry which is preliminary data.</text>
</comment>
<evidence type="ECO:0000313" key="5">
    <source>
        <dbReference type="EMBL" id="HHJ64055.1"/>
    </source>
</evidence>
<comment type="similarity">
    <text evidence="1">Belongs to the gamma-glutamyltransferase family.</text>
</comment>
<dbReference type="GO" id="GO:0016740">
    <property type="term" value="F:transferase activity"/>
    <property type="evidence" value="ECO:0007669"/>
    <property type="project" value="UniProtKB-KW"/>
</dbReference>
<dbReference type="InterPro" id="IPR029055">
    <property type="entry name" value="Ntn_hydrolases_N"/>
</dbReference>
<dbReference type="Pfam" id="PF01019">
    <property type="entry name" value="G_glu_transpept"/>
    <property type="match status" value="1"/>
</dbReference>
<name>A0A7C5Q8G1_AQUAO</name>
<evidence type="ECO:0000256" key="3">
    <source>
        <dbReference type="ARBA" id="ARBA00022801"/>
    </source>
</evidence>
<dbReference type="Proteomes" id="UP000885792">
    <property type="component" value="Unassembled WGS sequence"/>
</dbReference>
<protein>
    <submittedName>
        <fullName evidence="5">Gamma-glutamyltransferase</fullName>
    </submittedName>
</protein>
<dbReference type="PRINTS" id="PR01210">
    <property type="entry name" value="GGTRANSPTASE"/>
</dbReference>
<dbReference type="GO" id="GO:0016787">
    <property type="term" value="F:hydrolase activity"/>
    <property type="evidence" value="ECO:0007669"/>
    <property type="project" value="UniProtKB-KW"/>
</dbReference>
<keyword evidence="2" id="KW-0808">Transferase</keyword>
<dbReference type="Gene3D" id="1.10.246.130">
    <property type="match status" value="1"/>
</dbReference>
<dbReference type="InterPro" id="IPR051792">
    <property type="entry name" value="GGT_bact"/>
</dbReference>
<dbReference type="Gene3D" id="3.60.20.40">
    <property type="match status" value="1"/>
</dbReference>
<evidence type="ECO:0000256" key="2">
    <source>
        <dbReference type="ARBA" id="ARBA00022679"/>
    </source>
</evidence>
<reference evidence="5" key="1">
    <citation type="journal article" date="2020" name="mSystems">
        <title>Genome- and Community-Level Interaction Insights into Carbon Utilization and Element Cycling Functions of Hydrothermarchaeota in Hydrothermal Sediment.</title>
        <authorList>
            <person name="Zhou Z."/>
            <person name="Liu Y."/>
            <person name="Xu W."/>
            <person name="Pan J."/>
            <person name="Luo Z.H."/>
            <person name="Li M."/>
        </authorList>
    </citation>
    <scope>NUCLEOTIDE SEQUENCE [LARGE SCALE GENOMIC DNA]</scope>
    <source>
        <strain evidence="5">HyVt-501</strain>
    </source>
</reference>